<dbReference type="Pfam" id="PF12229">
    <property type="entry name" value="PG_binding_4"/>
    <property type="match status" value="1"/>
</dbReference>
<name>A0A1G9KLX7_9FIRM</name>
<organism evidence="3 4">
    <name type="scientific">Romboutsia lituseburensis DSM 797</name>
    <dbReference type="NCBI Taxonomy" id="1121325"/>
    <lineage>
        <taxon>Bacteria</taxon>
        <taxon>Bacillati</taxon>
        <taxon>Bacillota</taxon>
        <taxon>Clostridia</taxon>
        <taxon>Peptostreptococcales</taxon>
        <taxon>Peptostreptococcaceae</taxon>
        <taxon>Romboutsia</taxon>
    </lineage>
</organism>
<proteinExistence type="predicted"/>
<evidence type="ECO:0000313" key="3">
    <source>
        <dbReference type="EMBL" id="SDL50433.1"/>
    </source>
</evidence>
<accession>A0A1G9KLX7</accession>
<dbReference type="InterPro" id="IPR007391">
    <property type="entry name" value="Vancomycin_resist_VanW"/>
</dbReference>
<dbReference type="Proteomes" id="UP000199068">
    <property type="component" value="Unassembled WGS sequence"/>
</dbReference>
<feature type="transmembrane region" description="Helical" evidence="1">
    <location>
        <begin position="21"/>
        <end position="41"/>
    </location>
</feature>
<protein>
    <submittedName>
        <fullName evidence="3">Vancomycin resistance protein YoaR, contains peptidoglycan-binding and VanW domains</fullName>
    </submittedName>
</protein>
<evidence type="ECO:0000256" key="1">
    <source>
        <dbReference type="SAM" id="Phobius"/>
    </source>
</evidence>
<keyword evidence="1" id="KW-0812">Transmembrane</keyword>
<dbReference type="AlphaFoldDB" id="A0A1G9KLX7"/>
<dbReference type="Pfam" id="PF04294">
    <property type="entry name" value="VanW"/>
    <property type="match status" value="1"/>
</dbReference>
<dbReference type="STRING" id="1121325.SAMN04515677_102191"/>
<evidence type="ECO:0000313" key="4">
    <source>
        <dbReference type="Proteomes" id="UP000199068"/>
    </source>
</evidence>
<dbReference type="InterPro" id="IPR052913">
    <property type="entry name" value="Glycopeptide_resist_protein"/>
</dbReference>
<dbReference type="RefSeq" id="WP_092723200.1">
    <property type="nucleotide sequence ID" value="NZ_FNGW01000002.1"/>
</dbReference>
<dbReference type="EMBL" id="FNGW01000002">
    <property type="protein sequence ID" value="SDL50433.1"/>
    <property type="molecule type" value="Genomic_DNA"/>
</dbReference>
<feature type="domain" description="YoaR-like putative peptidoglycan binding" evidence="2">
    <location>
        <begin position="93"/>
        <end position="205"/>
    </location>
</feature>
<dbReference type="PANTHER" id="PTHR35788:SF1">
    <property type="entry name" value="EXPORTED PROTEIN"/>
    <property type="match status" value="1"/>
</dbReference>
<reference evidence="3 4" key="1">
    <citation type="submission" date="2016-10" db="EMBL/GenBank/DDBJ databases">
        <authorList>
            <person name="de Groot N.N."/>
        </authorList>
    </citation>
    <scope>NUCLEOTIDE SEQUENCE [LARGE SCALE GENOMIC DNA]</scope>
    <source>
        <strain evidence="3 4">DSM 797</strain>
    </source>
</reference>
<gene>
    <name evidence="3" type="ORF">SAMN04515677_102191</name>
</gene>
<keyword evidence="1" id="KW-0472">Membrane</keyword>
<keyword evidence="1" id="KW-1133">Transmembrane helix</keyword>
<dbReference type="PANTHER" id="PTHR35788">
    <property type="entry name" value="EXPORTED PROTEIN-RELATED"/>
    <property type="match status" value="1"/>
</dbReference>
<sequence length="425" mass="47125">MSKSTQKKKGRLESLKENKKRNMVIGCISAVIFLGIIINHFNTNHLYNDKIAKHIFIDNIDVSNLTKDEALEVVGNKKQPKSMYLIYENTNHEISPEDINLKYNVKETIEEAYNYTKTDSYFENVKRYFGLKTNDKIIELKASYDEAKLSEKIQAVSKAINVEMVDATVYVSGGIGVTPSKVGKELDIASTKENIIKSIKEKKYGDIDLKVNLKQPKVTTKDAQSVNALLGQYTTKFSTGLSGRVHNIRTAAYKSSNVLLMPGEVYSYNNLTGDRNRSNGYKGAPVIINGGLQDALGGGVCQVSTTLYNSVLSSGMELVSITNHSLASSYAPLGRDAMVNDGGTDFKFKNPYSHPVFVKTTVGNGTVTSSIYGNAGDKPNLDIYVKTFKINGRDAADTYRIYKDSNGKVIKKEYVDRSVYKKPKK</sequence>
<keyword evidence="4" id="KW-1185">Reference proteome</keyword>
<evidence type="ECO:0000259" key="2">
    <source>
        <dbReference type="Pfam" id="PF12229"/>
    </source>
</evidence>
<dbReference type="InterPro" id="IPR022029">
    <property type="entry name" value="YoaR-like_PG-bd"/>
</dbReference>